<dbReference type="PROSITE" id="PS50890">
    <property type="entry name" value="PUA"/>
    <property type="match status" value="1"/>
</dbReference>
<name>A0A8S1J7N6_9CHLO</name>
<organism evidence="7 8">
    <name type="scientific">Ostreobium quekettii</name>
    <dbReference type="NCBI Taxonomy" id="121088"/>
    <lineage>
        <taxon>Eukaryota</taxon>
        <taxon>Viridiplantae</taxon>
        <taxon>Chlorophyta</taxon>
        <taxon>core chlorophytes</taxon>
        <taxon>Ulvophyceae</taxon>
        <taxon>TCBD clade</taxon>
        <taxon>Bryopsidales</taxon>
        <taxon>Ostreobineae</taxon>
        <taxon>Ostreobiaceae</taxon>
        <taxon>Ostreobium</taxon>
    </lineage>
</organism>
<dbReference type="PANTHER" id="PTHR22807">
    <property type="entry name" value="NOP2 YEAST -RELATED NOL1/NOP2/FMU SUN DOMAIN-CONTAINING"/>
    <property type="match status" value="1"/>
</dbReference>
<dbReference type="InterPro" id="IPR029063">
    <property type="entry name" value="SAM-dependent_MTases_sf"/>
</dbReference>
<evidence type="ECO:0000259" key="6">
    <source>
        <dbReference type="PROSITE" id="PS51686"/>
    </source>
</evidence>
<dbReference type="AlphaFoldDB" id="A0A8S1J7N6"/>
<dbReference type="PRINTS" id="PR02008">
    <property type="entry name" value="RCMTFAMILY"/>
</dbReference>
<dbReference type="InterPro" id="IPR023267">
    <property type="entry name" value="RCMT"/>
</dbReference>
<evidence type="ECO:0000256" key="5">
    <source>
        <dbReference type="PROSITE-ProRule" id="PRU01023"/>
    </source>
</evidence>
<keyword evidence="3 5" id="KW-0949">S-adenosyl-L-methionine</keyword>
<feature type="binding site" evidence="5">
    <location>
        <begin position="247"/>
        <end position="253"/>
    </location>
    <ligand>
        <name>S-adenosyl-L-methionine</name>
        <dbReference type="ChEBI" id="CHEBI:59789"/>
    </ligand>
</feature>
<evidence type="ECO:0000256" key="3">
    <source>
        <dbReference type="ARBA" id="ARBA00022691"/>
    </source>
</evidence>
<dbReference type="Gene3D" id="3.40.50.150">
    <property type="entry name" value="Vaccinia Virus protein VP39"/>
    <property type="match status" value="1"/>
</dbReference>
<comment type="caution">
    <text evidence="7">The sequence shown here is derived from an EMBL/GenBank/DDBJ whole genome shotgun (WGS) entry which is preliminary data.</text>
</comment>
<keyword evidence="4 5" id="KW-0694">RNA-binding</keyword>
<dbReference type="PANTHER" id="PTHR22807:SF34">
    <property type="entry name" value="TRNA (CYTOSINE(72)-C(5))-METHYLTRANSFERASE NSUN6"/>
    <property type="match status" value="1"/>
</dbReference>
<proteinExistence type="inferred from homology"/>
<feature type="binding site" evidence="5">
    <location>
        <position position="298"/>
    </location>
    <ligand>
        <name>S-adenosyl-L-methionine</name>
        <dbReference type="ChEBI" id="CHEBI:59789"/>
    </ligand>
</feature>
<feature type="domain" description="SAM-dependent MTase RsmB/NOP-type" evidence="6">
    <location>
        <begin position="145"/>
        <end position="504"/>
    </location>
</feature>
<sequence>MESRKAFCPTLRFDPQVWDYFQRWFGSENLQDICKALCRPSLSTSLRVNILRTTPQDVLQKLGMLLPANTLADCQPAVHAGIDGIVVLKGMGPKTVDYSEEGLKEIVVDRKTGEAVLRGADVFVPGVLACSPGLSKGDRVAVCIALERPGSDWCGITRGTVLGSDHSQALDAVDRSSLYIGIGRAQMSRVELFRVRQGVAVTMEDPVFRIPSCSGLLIGDAMLQNLPSFIAAKVLAPRPGWRVIDMCAAPGGKTTAIAALMQDQGQVIALDRTHRKAASITALACEMGLTCINAYKMDACHAVLHDGQLQQDSAIENPVDTAEEINPKVAKRNMRKAAARAARGLDPMEDPGATCHTKANGFTAGSFDGVLLDAPCTALGLRPRLLHRQTMGDLISTASYQRKLLDVAVQLMKPGGSLVYSTCTINPGENEENVWHVLHRHPKMRLVSQEPHLGGPGLAGPMHSGGGVNEDKRLTDEQRALVQRFDPCSSLDTIGFFIAKFQKDGPELSDVLDSND</sequence>
<dbReference type="Proteomes" id="UP000708148">
    <property type="component" value="Unassembled WGS sequence"/>
</dbReference>
<dbReference type="GO" id="GO:0001510">
    <property type="term" value="P:RNA methylation"/>
    <property type="evidence" value="ECO:0007669"/>
    <property type="project" value="InterPro"/>
</dbReference>
<keyword evidence="1 5" id="KW-0489">Methyltransferase</keyword>
<dbReference type="InterPro" id="IPR049560">
    <property type="entry name" value="MeTrfase_RsmB-F_NOP2_cat"/>
</dbReference>
<evidence type="ECO:0000256" key="2">
    <source>
        <dbReference type="ARBA" id="ARBA00022679"/>
    </source>
</evidence>
<dbReference type="SMART" id="SM00359">
    <property type="entry name" value="PUA"/>
    <property type="match status" value="1"/>
</dbReference>
<feature type="active site" description="Nucleophile" evidence="5">
    <location>
        <position position="423"/>
    </location>
</feature>
<evidence type="ECO:0000256" key="4">
    <source>
        <dbReference type="ARBA" id="ARBA00022884"/>
    </source>
</evidence>
<dbReference type="OrthoDB" id="260824at2759"/>
<evidence type="ECO:0000313" key="8">
    <source>
        <dbReference type="Proteomes" id="UP000708148"/>
    </source>
</evidence>
<dbReference type="Pfam" id="PF01472">
    <property type="entry name" value="PUA"/>
    <property type="match status" value="1"/>
</dbReference>
<dbReference type="EMBL" id="CAJHUC010002110">
    <property type="protein sequence ID" value="CAD7703200.1"/>
    <property type="molecule type" value="Genomic_DNA"/>
</dbReference>
<dbReference type="GO" id="GO:0003723">
    <property type="term" value="F:RNA binding"/>
    <property type="evidence" value="ECO:0007669"/>
    <property type="project" value="UniProtKB-UniRule"/>
</dbReference>
<gene>
    <name evidence="7" type="ORF">OSTQU699_LOCUS8557</name>
</gene>
<dbReference type="SUPFAM" id="SSF53335">
    <property type="entry name" value="S-adenosyl-L-methionine-dependent methyltransferases"/>
    <property type="match status" value="1"/>
</dbReference>
<dbReference type="Pfam" id="PF01189">
    <property type="entry name" value="Methyltr_RsmB-F"/>
    <property type="match status" value="2"/>
</dbReference>
<dbReference type="InterPro" id="IPR001678">
    <property type="entry name" value="MeTrfase_RsmB-F_NOP2_dom"/>
</dbReference>
<dbReference type="PROSITE" id="PS51686">
    <property type="entry name" value="SAM_MT_RSMB_NOP"/>
    <property type="match status" value="1"/>
</dbReference>
<dbReference type="InterPro" id="IPR015947">
    <property type="entry name" value="PUA-like_sf"/>
</dbReference>
<feature type="binding site" evidence="5">
    <location>
        <position position="271"/>
    </location>
    <ligand>
        <name>S-adenosyl-L-methionine</name>
        <dbReference type="ChEBI" id="CHEBI:59789"/>
    </ligand>
</feature>
<accession>A0A8S1J7N6</accession>
<keyword evidence="8" id="KW-1185">Reference proteome</keyword>
<dbReference type="SUPFAM" id="SSF88697">
    <property type="entry name" value="PUA domain-like"/>
    <property type="match status" value="1"/>
</dbReference>
<dbReference type="GO" id="GO:0008173">
    <property type="term" value="F:RNA methyltransferase activity"/>
    <property type="evidence" value="ECO:0007669"/>
    <property type="project" value="InterPro"/>
</dbReference>
<reference evidence="7" key="1">
    <citation type="submission" date="2020-12" db="EMBL/GenBank/DDBJ databases">
        <authorList>
            <person name="Iha C."/>
        </authorList>
    </citation>
    <scope>NUCLEOTIDE SEQUENCE</scope>
</reference>
<dbReference type="Gene3D" id="2.30.130.10">
    <property type="entry name" value="PUA domain"/>
    <property type="match status" value="1"/>
</dbReference>
<protein>
    <recommendedName>
        <fullName evidence="6">SAM-dependent MTase RsmB/NOP-type domain-containing protein</fullName>
    </recommendedName>
</protein>
<dbReference type="InterPro" id="IPR036974">
    <property type="entry name" value="PUA_sf"/>
</dbReference>
<dbReference type="CDD" id="cd21150">
    <property type="entry name" value="PUA_NSun6-like"/>
    <property type="match status" value="1"/>
</dbReference>
<evidence type="ECO:0000256" key="1">
    <source>
        <dbReference type="ARBA" id="ARBA00022603"/>
    </source>
</evidence>
<dbReference type="InterPro" id="IPR002478">
    <property type="entry name" value="PUA"/>
</dbReference>
<comment type="similarity">
    <text evidence="5">Belongs to the class I-like SAM-binding methyltransferase superfamily. RsmB/NOP family.</text>
</comment>
<feature type="binding site" evidence="5">
    <location>
        <position position="373"/>
    </location>
    <ligand>
        <name>S-adenosyl-L-methionine</name>
        <dbReference type="ChEBI" id="CHEBI:59789"/>
    </ligand>
</feature>
<keyword evidence="2 5" id="KW-0808">Transferase</keyword>
<evidence type="ECO:0000313" key="7">
    <source>
        <dbReference type="EMBL" id="CAD7703200.1"/>
    </source>
</evidence>